<comment type="caution">
    <text evidence="1">The sequence shown here is derived from an EMBL/GenBank/DDBJ whole genome shotgun (WGS) entry which is preliminary data.</text>
</comment>
<dbReference type="Gene3D" id="2.40.30.10">
    <property type="entry name" value="Translation factors"/>
    <property type="match status" value="1"/>
</dbReference>
<name>A0A2M6XUM7_9BACT</name>
<evidence type="ECO:0000313" key="2">
    <source>
        <dbReference type="Proteomes" id="UP000229784"/>
    </source>
</evidence>
<accession>A0A2M6XUM7</accession>
<dbReference type="EMBL" id="PEXQ01000041">
    <property type="protein sequence ID" value="PIU15449.1"/>
    <property type="molecule type" value="Genomic_DNA"/>
</dbReference>
<proteinExistence type="predicted"/>
<protein>
    <recommendedName>
        <fullName evidence="3">Translation elongation factor-like protein</fullName>
    </recommendedName>
</protein>
<reference evidence="2" key="1">
    <citation type="submission" date="2017-09" db="EMBL/GenBank/DDBJ databases">
        <title>Depth-based differentiation of microbial function through sediment-hosted aquifers and enrichment of novel symbionts in the deep terrestrial subsurface.</title>
        <authorList>
            <person name="Probst A.J."/>
            <person name="Ladd B."/>
            <person name="Jarett J.K."/>
            <person name="Geller-Mcgrath D.E."/>
            <person name="Sieber C.M.K."/>
            <person name="Emerson J.B."/>
            <person name="Anantharaman K."/>
            <person name="Thomas B.C."/>
            <person name="Malmstrom R."/>
            <person name="Stieglmeier M."/>
            <person name="Klingl A."/>
            <person name="Woyke T."/>
            <person name="Ryan C.M."/>
            <person name="Banfield J.F."/>
        </authorList>
    </citation>
    <scope>NUCLEOTIDE SEQUENCE [LARGE SCALE GENOMIC DNA]</scope>
</reference>
<evidence type="ECO:0008006" key="3">
    <source>
        <dbReference type="Google" id="ProtNLM"/>
    </source>
</evidence>
<gene>
    <name evidence="1" type="ORF">COT20_01700</name>
</gene>
<dbReference type="AlphaFoldDB" id="A0A2M6XUM7"/>
<evidence type="ECO:0000313" key="1">
    <source>
        <dbReference type="EMBL" id="PIU15449.1"/>
    </source>
</evidence>
<dbReference type="SUPFAM" id="SSF50447">
    <property type="entry name" value="Translation proteins"/>
    <property type="match status" value="1"/>
</dbReference>
<organism evidence="1 2">
    <name type="scientific">bacterium (Candidatus Gribaldobacteria) CG08_land_8_20_14_0_20_39_15</name>
    <dbReference type="NCBI Taxonomy" id="2014273"/>
    <lineage>
        <taxon>Bacteria</taxon>
        <taxon>Candidatus Gribaldobacteria</taxon>
    </lineage>
</organism>
<dbReference type="Proteomes" id="UP000229784">
    <property type="component" value="Unassembled WGS sequence"/>
</dbReference>
<dbReference type="InterPro" id="IPR009000">
    <property type="entry name" value="Transl_B-barrel_sf"/>
</dbReference>
<sequence length="85" mass="9507">MSKPSRPIGQVVHYFDHIKVAVVKLFAAIAAGDTIRIVGGKETDFEQKIQSMEVDHQKITKAKKGQEVGLKVKEKVHEGYKAYKV</sequence>